<evidence type="ECO:0000313" key="2">
    <source>
        <dbReference type="Proteomes" id="UP000828390"/>
    </source>
</evidence>
<reference evidence="1" key="1">
    <citation type="journal article" date="2019" name="bioRxiv">
        <title>The Genome of the Zebra Mussel, Dreissena polymorpha: A Resource for Invasive Species Research.</title>
        <authorList>
            <person name="McCartney M.A."/>
            <person name="Auch B."/>
            <person name="Kono T."/>
            <person name="Mallez S."/>
            <person name="Zhang Y."/>
            <person name="Obille A."/>
            <person name="Becker A."/>
            <person name="Abrahante J.E."/>
            <person name="Garbe J."/>
            <person name="Badalamenti J.P."/>
            <person name="Herman A."/>
            <person name="Mangelson H."/>
            <person name="Liachko I."/>
            <person name="Sullivan S."/>
            <person name="Sone E.D."/>
            <person name="Koren S."/>
            <person name="Silverstein K.A.T."/>
            <person name="Beckman K.B."/>
            <person name="Gohl D.M."/>
        </authorList>
    </citation>
    <scope>NUCLEOTIDE SEQUENCE</scope>
    <source>
        <strain evidence="1">Duluth1</strain>
        <tissue evidence="1">Whole animal</tissue>
    </source>
</reference>
<keyword evidence="2" id="KW-1185">Reference proteome</keyword>
<sequence length="82" mass="8663">MSVHSIIAQVTPADSLSKSEMLVNATLDGGLIDNLFVAADIKVAPVTNCLGRFLNEEADGAMAAAGICTTWALHVKEIFNLF</sequence>
<organism evidence="1 2">
    <name type="scientific">Dreissena polymorpha</name>
    <name type="common">Zebra mussel</name>
    <name type="synonym">Mytilus polymorpha</name>
    <dbReference type="NCBI Taxonomy" id="45954"/>
    <lineage>
        <taxon>Eukaryota</taxon>
        <taxon>Metazoa</taxon>
        <taxon>Spiralia</taxon>
        <taxon>Lophotrochozoa</taxon>
        <taxon>Mollusca</taxon>
        <taxon>Bivalvia</taxon>
        <taxon>Autobranchia</taxon>
        <taxon>Heteroconchia</taxon>
        <taxon>Euheterodonta</taxon>
        <taxon>Imparidentia</taxon>
        <taxon>Neoheterodontei</taxon>
        <taxon>Myida</taxon>
        <taxon>Dreissenoidea</taxon>
        <taxon>Dreissenidae</taxon>
        <taxon>Dreissena</taxon>
    </lineage>
</organism>
<accession>A0A9D4RM33</accession>
<dbReference type="EMBL" id="JAIWYP010000002">
    <property type="protein sequence ID" value="KAH3871230.1"/>
    <property type="molecule type" value="Genomic_DNA"/>
</dbReference>
<dbReference type="Proteomes" id="UP000828390">
    <property type="component" value="Unassembled WGS sequence"/>
</dbReference>
<comment type="caution">
    <text evidence="1">The sequence shown here is derived from an EMBL/GenBank/DDBJ whole genome shotgun (WGS) entry which is preliminary data.</text>
</comment>
<evidence type="ECO:0000313" key="1">
    <source>
        <dbReference type="EMBL" id="KAH3871230.1"/>
    </source>
</evidence>
<name>A0A9D4RM33_DREPO</name>
<protein>
    <submittedName>
        <fullName evidence="1">Uncharacterized protein</fullName>
    </submittedName>
</protein>
<reference evidence="1" key="2">
    <citation type="submission" date="2020-11" db="EMBL/GenBank/DDBJ databases">
        <authorList>
            <person name="McCartney M.A."/>
            <person name="Auch B."/>
            <person name="Kono T."/>
            <person name="Mallez S."/>
            <person name="Becker A."/>
            <person name="Gohl D.M."/>
            <person name="Silverstein K.A.T."/>
            <person name="Koren S."/>
            <person name="Bechman K.B."/>
            <person name="Herman A."/>
            <person name="Abrahante J.E."/>
            <person name="Garbe J."/>
        </authorList>
    </citation>
    <scope>NUCLEOTIDE SEQUENCE</scope>
    <source>
        <strain evidence="1">Duluth1</strain>
        <tissue evidence="1">Whole animal</tissue>
    </source>
</reference>
<dbReference type="AlphaFoldDB" id="A0A9D4RM33"/>
<proteinExistence type="predicted"/>
<gene>
    <name evidence="1" type="ORF">DPMN_034424</name>
</gene>